<dbReference type="Proteomes" id="UP001341281">
    <property type="component" value="Chromosome 06"/>
</dbReference>
<evidence type="ECO:0000313" key="3">
    <source>
        <dbReference type="Proteomes" id="UP001341281"/>
    </source>
</evidence>
<evidence type="ECO:0000313" key="2">
    <source>
        <dbReference type="EMBL" id="WVZ80593.1"/>
    </source>
</evidence>
<gene>
    <name evidence="2" type="ORF">U9M48_028055</name>
</gene>
<keyword evidence="3" id="KW-1185">Reference proteome</keyword>
<accession>A0AAQ3WZY7</accession>
<name>A0AAQ3WZY7_PASNO</name>
<feature type="region of interest" description="Disordered" evidence="1">
    <location>
        <begin position="56"/>
        <end position="92"/>
    </location>
</feature>
<reference evidence="2 3" key="1">
    <citation type="submission" date="2024-02" db="EMBL/GenBank/DDBJ databases">
        <title>High-quality chromosome-scale genome assembly of Pensacola bahiagrass (Paspalum notatum Flugge var. saurae).</title>
        <authorList>
            <person name="Vega J.M."/>
            <person name="Podio M."/>
            <person name="Orjuela J."/>
            <person name="Siena L.A."/>
            <person name="Pessino S.C."/>
            <person name="Combes M.C."/>
            <person name="Mariac C."/>
            <person name="Albertini E."/>
            <person name="Pupilli F."/>
            <person name="Ortiz J.P.A."/>
            <person name="Leblanc O."/>
        </authorList>
    </citation>
    <scope>NUCLEOTIDE SEQUENCE [LARGE SCALE GENOMIC DNA]</scope>
    <source>
        <strain evidence="2">R1</strain>
        <tissue evidence="2">Leaf</tissue>
    </source>
</reference>
<dbReference type="AlphaFoldDB" id="A0AAQ3WZY7"/>
<sequence length="408" mass="44147">MLYKSHRLYRSIFRAGQKPWSINPTAPWSINPTVSANPFLEKVRSSASPLTWVISDSSRRDDPHNQMVRSRASPQTRPCRRDDRRAHPAGPGARFGVVERLGFQHPLRVLGPRSLIAGQLRRCVLRCRIGSQEHEPSQKIRYPLSWWGSREHSNSRPPSLSHREDVADLDLVAVARGLGVGARRGARLVAEAAWHGDVRTVRAHLRGADGLRVGAVDGAPASRPGSGLQRLADGYLGRVLLHGRRWVRHGVLPHDLARDELRDDAAARHGGLRGGDPLRAGGVAGLAQAHGADGLAAAVSMAVAALKPPPPPCGTWTPVTLSSADRMAAASRGAMGWPARSPVTANTWPYLMAACSDDCRPWSWSCCWCGSSSLLGCACAIANALPRSAGLLLMLFVLARSMVSTFYF</sequence>
<protein>
    <submittedName>
        <fullName evidence="2">Uncharacterized protein</fullName>
    </submittedName>
</protein>
<evidence type="ECO:0000256" key="1">
    <source>
        <dbReference type="SAM" id="MobiDB-lite"/>
    </source>
</evidence>
<organism evidence="2 3">
    <name type="scientific">Paspalum notatum var. saurae</name>
    <dbReference type="NCBI Taxonomy" id="547442"/>
    <lineage>
        <taxon>Eukaryota</taxon>
        <taxon>Viridiplantae</taxon>
        <taxon>Streptophyta</taxon>
        <taxon>Embryophyta</taxon>
        <taxon>Tracheophyta</taxon>
        <taxon>Spermatophyta</taxon>
        <taxon>Magnoliopsida</taxon>
        <taxon>Liliopsida</taxon>
        <taxon>Poales</taxon>
        <taxon>Poaceae</taxon>
        <taxon>PACMAD clade</taxon>
        <taxon>Panicoideae</taxon>
        <taxon>Andropogonodae</taxon>
        <taxon>Paspaleae</taxon>
        <taxon>Paspalinae</taxon>
        <taxon>Paspalum</taxon>
    </lineage>
</organism>
<dbReference type="EMBL" id="CP144750">
    <property type="protein sequence ID" value="WVZ80593.1"/>
    <property type="molecule type" value="Genomic_DNA"/>
</dbReference>
<proteinExistence type="predicted"/>